<dbReference type="InterPro" id="IPR011444">
    <property type="entry name" value="DUF1549"/>
</dbReference>
<dbReference type="EMBL" id="CP036273">
    <property type="protein sequence ID" value="QDU23063.1"/>
    <property type="molecule type" value="Genomic_DNA"/>
</dbReference>
<evidence type="ECO:0000313" key="6">
    <source>
        <dbReference type="Proteomes" id="UP000319576"/>
    </source>
</evidence>
<name>A0A517Y001_9BACT</name>
<feature type="chain" id="PRO_5022088217" evidence="1">
    <location>
        <begin position="20"/>
        <end position="999"/>
    </location>
</feature>
<gene>
    <name evidence="5" type="ORF">ETAA1_50530</name>
</gene>
<feature type="domain" description="Cytochrome C Planctomycete-type" evidence="4">
    <location>
        <begin position="37"/>
        <end position="96"/>
    </location>
</feature>
<keyword evidence="1" id="KW-0732">Signal</keyword>
<dbReference type="GO" id="GO:0020037">
    <property type="term" value="F:heme binding"/>
    <property type="evidence" value="ECO:0007669"/>
    <property type="project" value="InterPro"/>
</dbReference>
<reference evidence="5 6" key="1">
    <citation type="submission" date="2019-02" db="EMBL/GenBank/DDBJ databases">
        <title>Deep-cultivation of Planctomycetes and their phenomic and genomic characterization uncovers novel biology.</title>
        <authorList>
            <person name="Wiegand S."/>
            <person name="Jogler M."/>
            <person name="Boedeker C."/>
            <person name="Pinto D."/>
            <person name="Vollmers J."/>
            <person name="Rivas-Marin E."/>
            <person name="Kohn T."/>
            <person name="Peeters S.H."/>
            <person name="Heuer A."/>
            <person name="Rast P."/>
            <person name="Oberbeckmann S."/>
            <person name="Bunk B."/>
            <person name="Jeske O."/>
            <person name="Meyerdierks A."/>
            <person name="Storesund J.E."/>
            <person name="Kallscheuer N."/>
            <person name="Luecker S."/>
            <person name="Lage O.M."/>
            <person name="Pohl T."/>
            <person name="Merkel B.J."/>
            <person name="Hornburger P."/>
            <person name="Mueller R.-W."/>
            <person name="Bruemmer F."/>
            <person name="Labrenz M."/>
            <person name="Spormann A.M."/>
            <person name="Op den Camp H."/>
            <person name="Overmann J."/>
            <person name="Amann R."/>
            <person name="Jetten M.S.M."/>
            <person name="Mascher T."/>
            <person name="Medema M.H."/>
            <person name="Devos D.P."/>
            <person name="Kaster A.-K."/>
            <person name="Ovreas L."/>
            <person name="Rohde M."/>
            <person name="Galperin M.Y."/>
            <person name="Jogler C."/>
        </authorList>
    </citation>
    <scope>NUCLEOTIDE SEQUENCE [LARGE SCALE GENOMIC DNA]</scope>
    <source>
        <strain evidence="5 6">ETA_A1</strain>
    </source>
</reference>
<protein>
    <submittedName>
        <fullName evidence="5">Planctomycete cytochrome C</fullName>
    </submittedName>
</protein>
<dbReference type="KEGG" id="uli:ETAA1_50530"/>
<dbReference type="Pfam" id="PF07587">
    <property type="entry name" value="PSD1"/>
    <property type="match status" value="1"/>
</dbReference>
<evidence type="ECO:0000259" key="3">
    <source>
        <dbReference type="Pfam" id="PF07587"/>
    </source>
</evidence>
<dbReference type="AlphaFoldDB" id="A0A517Y001"/>
<evidence type="ECO:0000256" key="1">
    <source>
        <dbReference type="SAM" id="SignalP"/>
    </source>
</evidence>
<dbReference type="InterPro" id="IPR011429">
    <property type="entry name" value="Cyt_c_Planctomycete-type"/>
</dbReference>
<dbReference type="GO" id="GO:0009055">
    <property type="term" value="F:electron transfer activity"/>
    <property type="evidence" value="ECO:0007669"/>
    <property type="project" value="InterPro"/>
</dbReference>
<dbReference type="PANTHER" id="PTHR35889:SF3">
    <property type="entry name" value="F-BOX DOMAIN-CONTAINING PROTEIN"/>
    <property type="match status" value="1"/>
</dbReference>
<dbReference type="Pfam" id="PF07635">
    <property type="entry name" value="PSCyt1"/>
    <property type="match status" value="1"/>
</dbReference>
<feature type="domain" description="DUF1553" evidence="3">
    <location>
        <begin position="685"/>
        <end position="943"/>
    </location>
</feature>
<dbReference type="Proteomes" id="UP000319576">
    <property type="component" value="Chromosome"/>
</dbReference>
<evidence type="ECO:0000259" key="4">
    <source>
        <dbReference type="Pfam" id="PF07635"/>
    </source>
</evidence>
<dbReference type="Pfam" id="PF07583">
    <property type="entry name" value="PSCyt2"/>
    <property type="match status" value="1"/>
</dbReference>
<feature type="signal peptide" evidence="1">
    <location>
        <begin position="1"/>
        <end position="19"/>
    </location>
</feature>
<dbReference type="PANTHER" id="PTHR35889">
    <property type="entry name" value="CYCLOINULO-OLIGOSACCHARIDE FRUCTANOTRANSFERASE-RELATED"/>
    <property type="match status" value="1"/>
</dbReference>
<evidence type="ECO:0000259" key="2">
    <source>
        <dbReference type="Pfam" id="PF07583"/>
    </source>
</evidence>
<dbReference type="RefSeq" id="WP_145243166.1">
    <property type="nucleotide sequence ID" value="NZ_CP036273.1"/>
</dbReference>
<dbReference type="OrthoDB" id="127107at2"/>
<proteinExistence type="predicted"/>
<dbReference type="SUPFAM" id="SSF46626">
    <property type="entry name" value="Cytochrome c"/>
    <property type="match status" value="1"/>
</dbReference>
<evidence type="ECO:0000313" key="5">
    <source>
        <dbReference type="EMBL" id="QDU23063.1"/>
    </source>
</evidence>
<organism evidence="5 6">
    <name type="scientific">Urbifossiella limnaea</name>
    <dbReference type="NCBI Taxonomy" id="2528023"/>
    <lineage>
        <taxon>Bacteria</taxon>
        <taxon>Pseudomonadati</taxon>
        <taxon>Planctomycetota</taxon>
        <taxon>Planctomycetia</taxon>
        <taxon>Gemmatales</taxon>
        <taxon>Gemmataceae</taxon>
        <taxon>Urbifossiella</taxon>
    </lineage>
</organism>
<dbReference type="InterPro" id="IPR036909">
    <property type="entry name" value="Cyt_c-like_dom_sf"/>
</dbReference>
<sequence length="999" mass="109099" precursor="true">MPRYPLAVALLLTATAARADEPVEFNRDVRPILSDACFSCHGFDGKARKARLRLDTPEGAFLERDGTRPIKAGDPKASEVWARITSADPDAVMPPPHTNKKLTAAQKDTLKRWIEQGAKYQKHWAFEPVRRATVPLGAHPVDAFLAARMAKAGLTPAAEADRPTLIRRVSFALTGLPPSVAEVDAFLADAAPGAYERMVDRYLASPRYGEEMARHWLDVARYADTHGLHLDNERALWGYRDWVVRAFNQNLPFDRFTVWQLAGDLLPSPTPDQLAATGFNRCNVTTGEGGSIDAEWVYRNAVDRTSTAAQAWLGLTAGCAVCHDHKFDPLSMREFYGLYAFFLSAADPALDGNVSLVGPFERLPTAEQTRTLEVAKTAEAEARAKLDAAAAKAEYKEPAEGKKAVRDVLFDDALPQWATASNTTRNATEWATDPAFGTKSGRRVLRQANSFFHQDAITFRVRPPVVPKDGTFEAWVYLDPKQPPTAITVQFGGGKRVAWGADAGDNTGYGGAKLGKTRGPLPKAGAWAKLTVPAAELGLTAGNGISTLTLQEYGGVAYWDDVALAGEVNPATDQLESQAAWLKGFGAKNPPEVPADAAKRTAFYLANVARPSGELVALRATWERARADREAADAAIPATLVFRDLGMPREAFVMQRGQYDKPGDKVTPGVPAVLPPLKAAGPRPTRLDLANWLVAKDHPTTARVQVNRLWQQLFGVGLVKTSGDFGSQGEPPSHPELLDWLAAEFAVTWDVKQLMRLMVTSAAFKRDAAQGAAERAKDPENRLLSRGPRFRLDAEQLRDNALAVSGLLNLDVGGRAVRTYQPPNIWEPIGYGDSNTRYYLQDHGGALYRRSLYVFIKRTAPAPFLSNFDAPNREQLCAVRDRTNTPLQALQLMNDVQHVEAARALAERVLADGGATTEARLTYLYRTVLSRRPDADELKLVSAALDRQRALFAADPAAAGRLVRAGESVPRRAAGDVEIAAWTMVANLLLNLDETVMRN</sequence>
<accession>A0A517Y001</accession>
<dbReference type="InterPro" id="IPR022655">
    <property type="entry name" value="DUF1553"/>
</dbReference>
<feature type="domain" description="DUF1549" evidence="2">
    <location>
        <begin position="140"/>
        <end position="344"/>
    </location>
</feature>
<keyword evidence="6" id="KW-1185">Reference proteome</keyword>